<reference evidence="18" key="1">
    <citation type="submission" date="2025-08" db="UniProtKB">
        <authorList>
            <consortium name="Ensembl"/>
        </authorList>
    </citation>
    <scope>IDENTIFICATION</scope>
</reference>
<proteinExistence type="inferred from homology"/>
<dbReference type="Gene3D" id="3.30.200.20">
    <property type="entry name" value="Phosphorylase Kinase, domain 1"/>
    <property type="match status" value="2"/>
</dbReference>
<dbReference type="EC" id="2.7.11.1" evidence="3"/>
<dbReference type="PIRSF" id="PIRSF000606">
    <property type="entry name" value="Ribsml_S6_kin_2"/>
    <property type="match status" value="1"/>
</dbReference>
<organism evidence="18 19">
    <name type="scientific">Neogobius melanostomus</name>
    <name type="common">round goby</name>
    <dbReference type="NCBI Taxonomy" id="47308"/>
    <lineage>
        <taxon>Eukaryota</taxon>
        <taxon>Metazoa</taxon>
        <taxon>Chordata</taxon>
        <taxon>Craniata</taxon>
        <taxon>Vertebrata</taxon>
        <taxon>Euteleostomi</taxon>
        <taxon>Actinopterygii</taxon>
        <taxon>Neopterygii</taxon>
        <taxon>Teleostei</taxon>
        <taxon>Neoteleostei</taxon>
        <taxon>Acanthomorphata</taxon>
        <taxon>Gobiaria</taxon>
        <taxon>Gobiiformes</taxon>
        <taxon>Gobioidei</taxon>
        <taxon>Gobiidae</taxon>
        <taxon>Benthophilinae</taxon>
        <taxon>Neogobiini</taxon>
        <taxon>Neogobius</taxon>
    </lineage>
</organism>
<feature type="binding site" evidence="14">
    <location>
        <begin position="9"/>
        <end position="17"/>
    </location>
    <ligand>
        <name>ATP</name>
        <dbReference type="ChEBI" id="CHEBI:30616"/>
    </ligand>
</feature>
<dbReference type="InterPro" id="IPR016239">
    <property type="entry name" value="Ribosomal_S6_kinase_II"/>
</dbReference>
<dbReference type="FunFam" id="1.10.510.10:FF:000041">
    <property type="entry name" value="Ribosomal protein S6 kinase"/>
    <property type="match status" value="1"/>
</dbReference>
<feature type="active site" description="Proton acceptor" evidence="13">
    <location>
        <position position="128"/>
    </location>
</feature>
<reference evidence="18" key="2">
    <citation type="submission" date="2025-09" db="UniProtKB">
        <authorList>
            <consortium name="Ensembl"/>
        </authorList>
    </citation>
    <scope>IDENTIFICATION</scope>
</reference>
<comment type="cofactor">
    <cofactor evidence="1">
        <name>Mg(2+)</name>
        <dbReference type="ChEBI" id="CHEBI:18420"/>
    </cofactor>
</comment>
<keyword evidence="19" id="KW-1185">Reference proteome</keyword>
<name>A0A8C6SQ11_9GOBI</name>
<keyword evidence="8 14" id="KW-0547">Nucleotide-binding</keyword>
<dbReference type="InterPro" id="IPR000961">
    <property type="entry name" value="AGC-kinase_C"/>
</dbReference>
<dbReference type="Pfam" id="PF00433">
    <property type="entry name" value="Pkinase_C"/>
    <property type="match status" value="1"/>
</dbReference>
<dbReference type="CDD" id="cd05582">
    <property type="entry name" value="STKc_RSK_N"/>
    <property type="match status" value="1"/>
</dbReference>
<evidence type="ECO:0000256" key="8">
    <source>
        <dbReference type="ARBA" id="ARBA00022741"/>
    </source>
</evidence>
<dbReference type="FunFam" id="3.30.200.20:FF:000121">
    <property type="entry name" value="Ribosomal protein S6 kinase"/>
    <property type="match status" value="1"/>
</dbReference>
<feature type="active site" description="Proton acceptor" evidence="13">
    <location>
        <position position="441"/>
    </location>
</feature>
<dbReference type="InterPro" id="IPR000719">
    <property type="entry name" value="Prot_kinase_dom"/>
</dbReference>
<accession>A0A8C6SQ11</accession>
<evidence type="ECO:0000256" key="2">
    <source>
        <dbReference type="ARBA" id="ARBA00009804"/>
    </source>
</evidence>
<dbReference type="FunFam" id="3.30.200.20:FF:000013">
    <property type="entry name" value="Ribosomal protein S6 kinase"/>
    <property type="match status" value="1"/>
</dbReference>
<keyword evidence="5" id="KW-0597">Phosphoprotein</keyword>
<dbReference type="GO" id="GO:0035556">
    <property type="term" value="P:intracellular signal transduction"/>
    <property type="evidence" value="ECO:0007669"/>
    <property type="project" value="InterPro"/>
</dbReference>
<dbReference type="PROSITE" id="PS51285">
    <property type="entry name" value="AGC_KINASE_CTER"/>
    <property type="match status" value="1"/>
</dbReference>
<dbReference type="InterPro" id="IPR011009">
    <property type="entry name" value="Kinase-like_dom_sf"/>
</dbReference>
<feature type="binding site" evidence="14 15">
    <location>
        <position position="370"/>
    </location>
    <ligand>
        <name>ATP</name>
        <dbReference type="ChEBI" id="CHEBI:30616"/>
    </ligand>
</feature>
<dbReference type="PROSITE" id="PS00108">
    <property type="entry name" value="PROTEIN_KINASE_ST"/>
    <property type="match status" value="2"/>
</dbReference>
<keyword evidence="9" id="KW-0418">Kinase</keyword>
<keyword evidence="4" id="KW-0723">Serine/threonine-protein kinase</keyword>
<evidence type="ECO:0000256" key="1">
    <source>
        <dbReference type="ARBA" id="ARBA00001946"/>
    </source>
</evidence>
<dbReference type="GO" id="GO:0000287">
    <property type="term" value="F:magnesium ion binding"/>
    <property type="evidence" value="ECO:0007669"/>
    <property type="project" value="InterPro"/>
</dbReference>
<dbReference type="Proteomes" id="UP000694523">
    <property type="component" value="Unplaced"/>
</dbReference>
<dbReference type="Ensembl" id="ENSNMLT00000007944.1">
    <property type="protein sequence ID" value="ENSNMLP00000006968.1"/>
    <property type="gene ID" value="ENSNMLG00000001666.1"/>
</dbReference>
<evidence type="ECO:0000256" key="13">
    <source>
        <dbReference type="PIRSR" id="PIRSR000606-50"/>
    </source>
</evidence>
<dbReference type="InterPro" id="IPR017892">
    <property type="entry name" value="Pkinase_C"/>
</dbReference>
<evidence type="ECO:0000256" key="11">
    <source>
        <dbReference type="ARBA" id="ARBA00047899"/>
    </source>
</evidence>
<dbReference type="PROSITE" id="PS00107">
    <property type="entry name" value="PROTEIN_KINASE_ATP"/>
    <property type="match status" value="2"/>
</dbReference>
<dbReference type="SMART" id="SM00220">
    <property type="entry name" value="S_TKc"/>
    <property type="match status" value="2"/>
</dbReference>
<evidence type="ECO:0000256" key="5">
    <source>
        <dbReference type="ARBA" id="ARBA00022553"/>
    </source>
</evidence>
<sequence length="642" mass="72596">RQFELRKVLGQGSFGKVFLVKKVTGPDAGQLYAMKVLKKATLKVRDRVRTKMERDILVEVNHPFIVKLHYAFQTEGKLYLILDFLRGGDLFTRLSKEVMFTEEDVKFYLAELALALDHLHGLGIIYRDLKPENILLDEEGHIKLTDFGLSKESIDHENKAYSFCGTVEYMAPEVVNRRGHTHSADWWSYGVLMFEMLTGTLPFQGKDRKETMTMILKAKLGMPQFLSTEAQSLLRNLFKRNPANRLGKNIHFIHLSIDWCPLELHPPFKPAAGRPDDTFYFDPEFTAKTPRDSPGVPPSANAHQLFRGFSFVAITEEDTEPAPNTIIQQLHRSTSHFSDMYEIKEDIGVGSYSVCKRAVHKGTAMEYAVKIINKSKRDPSEEVEILLRYGQHPNIITLKDVYDDGRSVFLVTELMKGGDAVLYTITRTVEYLHMQGVVHRDLKPSNILYMDESGNAESIRICDFGFAKQLRAENGLLMTPCYTANFVAPEVLKKQGYDAACDIWSLGVLLYTMLTGFTPFANGPEDTPEEILARIGSGKFSLSGGYWNSVSAEAKDLVSKMLHVDPHQRLTAEQVLRHHWITHRDQLPKYTLNRQDAPHLVKGAMAATYSALNRNVPAVLEPVGRSTLAQRRGVKKITSTAL</sequence>
<feature type="domain" description="Protein kinase" evidence="16">
    <location>
        <begin position="3"/>
        <end position="257"/>
    </location>
</feature>
<dbReference type="SMART" id="SM00133">
    <property type="entry name" value="S_TK_X"/>
    <property type="match status" value="1"/>
</dbReference>
<evidence type="ECO:0000256" key="6">
    <source>
        <dbReference type="ARBA" id="ARBA00022679"/>
    </source>
</evidence>
<dbReference type="Gene3D" id="1.10.510.10">
    <property type="entry name" value="Transferase(Phosphotransferase) domain 1"/>
    <property type="match status" value="2"/>
</dbReference>
<evidence type="ECO:0000259" key="17">
    <source>
        <dbReference type="PROSITE" id="PS51285"/>
    </source>
</evidence>
<evidence type="ECO:0000256" key="14">
    <source>
        <dbReference type="PIRSR" id="PIRSR000606-51"/>
    </source>
</evidence>
<evidence type="ECO:0000256" key="9">
    <source>
        <dbReference type="ARBA" id="ARBA00022777"/>
    </source>
</evidence>
<dbReference type="PANTHER" id="PTHR24351">
    <property type="entry name" value="RIBOSOMAL PROTEIN S6 KINASE"/>
    <property type="match status" value="1"/>
</dbReference>
<keyword evidence="7" id="KW-0677">Repeat</keyword>
<feature type="binding site" evidence="14 15">
    <location>
        <position position="35"/>
    </location>
    <ligand>
        <name>ATP</name>
        <dbReference type="ChEBI" id="CHEBI:30616"/>
    </ligand>
</feature>
<evidence type="ECO:0000256" key="10">
    <source>
        <dbReference type="ARBA" id="ARBA00022840"/>
    </source>
</evidence>
<dbReference type="InterPro" id="IPR017441">
    <property type="entry name" value="Protein_kinase_ATP_BS"/>
</dbReference>
<comment type="catalytic activity">
    <reaction evidence="11">
        <text>L-threonyl-[protein] + ATP = O-phospho-L-threonyl-[protein] + ADP + H(+)</text>
        <dbReference type="Rhea" id="RHEA:46608"/>
        <dbReference type="Rhea" id="RHEA-COMP:11060"/>
        <dbReference type="Rhea" id="RHEA-COMP:11605"/>
        <dbReference type="ChEBI" id="CHEBI:15378"/>
        <dbReference type="ChEBI" id="CHEBI:30013"/>
        <dbReference type="ChEBI" id="CHEBI:30616"/>
        <dbReference type="ChEBI" id="CHEBI:61977"/>
        <dbReference type="ChEBI" id="CHEBI:456216"/>
        <dbReference type="EC" id="2.7.11.1"/>
    </reaction>
</comment>
<evidence type="ECO:0000256" key="3">
    <source>
        <dbReference type="ARBA" id="ARBA00012513"/>
    </source>
</evidence>
<dbReference type="PROSITE" id="PS50011">
    <property type="entry name" value="PROTEIN_KINASE_DOM"/>
    <property type="match status" value="2"/>
</dbReference>
<feature type="domain" description="Protein kinase" evidence="16">
    <location>
        <begin position="341"/>
        <end position="581"/>
    </location>
</feature>
<evidence type="ECO:0000313" key="18">
    <source>
        <dbReference type="Ensembl" id="ENSNMLP00000006968.1"/>
    </source>
</evidence>
<dbReference type="SUPFAM" id="SSF56112">
    <property type="entry name" value="Protein kinase-like (PK-like)"/>
    <property type="match status" value="2"/>
</dbReference>
<protein>
    <recommendedName>
        <fullName evidence="3">non-specific serine/threonine protein kinase</fullName>
        <ecNumber evidence="3">2.7.11.1</ecNumber>
    </recommendedName>
</protein>
<dbReference type="GO" id="GO:0004674">
    <property type="term" value="F:protein serine/threonine kinase activity"/>
    <property type="evidence" value="ECO:0007669"/>
    <property type="project" value="UniProtKB-KW"/>
</dbReference>
<evidence type="ECO:0000256" key="12">
    <source>
        <dbReference type="ARBA" id="ARBA00048679"/>
    </source>
</evidence>
<evidence type="ECO:0000259" key="16">
    <source>
        <dbReference type="PROSITE" id="PS50011"/>
    </source>
</evidence>
<keyword evidence="6" id="KW-0808">Transferase</keyword>
<dbReference type="GO" id="GO:0005524">
    <property type="term" value="F:ATP binding"/>
    <property type="evidence" value="ECO:0007669"/>
    <property type="project" value="UniProtKB-UniRule"/>
</dbReference>
<dbReference type="InterPro" id="IPR008271">
    <property type="entry name" value="Ser/Thr_kinase_AS"/>
</dbReference>
<evidence type="ECO:0000256" key="7">
    <source>
        <dbReference type="ARBA" id="ARBA00022737"/>
    </source>
</evidence>
<dbReference type="FunFam" id="1.10.510.10:FF:000010">
    <property type="entry name" value="Ribosomal protein S6 kinase"/>
    <property type="match status" value="1"/>
</dbReference>
<feature type="binding site" evidence="14">
    <location>
        <begin position="347"/>
        <end position="355"/>
    </location>
    <ligand>
        <name>ATP</name>
        <dbReference type="ChEBI" id="CHEBI:30616"/>
    </ligand>
</feature>
<keyword evidence="10 14" id="KW-0067">ATP-binding</keyword>
<dbReference type="InterPro" id="IPR041906">
    <property type="entry name" value="RSK_N"/>
</dbReference>
<evidence type="ECO:0000313" key="19">
    <source>
        <dbReference type="Proteomes" id="UP000694523"/>
    </source>
</evidence>
<dbReference type="Pfam" id="PF00069">
    <property type="entry name" value="Pkinase"/>
    <property type="match status" value="2"/>
</dbReference>
<evidence type="ECO:0000256" key="4">
    <source>
        <dbReference type="ARBA" id="ARBA00022527"/>
    </source>
</evidence>
<evidence type="ECO:0000256" key="15">
    <source>
        <dbReference type="PROSITE-ProRule" id="PRU10141"/>
    </source>
</evidence>
<feature type="domain" description="AGC-kinase C-terminal" evidence="17">
    <location>
        <begin position="255"/>
        <end position="321"/>
    </location>
</feature>
<comment type="catalytic activity">
    <reaction evidence="12">
        <text>L-seryl-[protein] + ATP = O-phospho-L-seryl-[protein] + ADP + H(+)</text>
        <dbReference type="Rhea" id="RHEA:17989"/>
        <dbReference type="Rhea" id="RHEA-COMP:9863"/>
        <dbReference type="Rhea" id="RHEA-COMP:11604"/>
        <dbReference type="ChEBI" id="CHEBI:15378"/>
        <dbReference type="ChEBI" id="CHEBI:29999"/>
        <dbReference type="ChEBI" id="CHEBI:30616"/>
        <dbReference type="ChEBI" id="CHEBI:83421"/>
        <dbReference type="ChEBI" id="CHEBI:456216"/>
        <dbReference type="EC" id="2.7.11.1"/>
    </reaction>
</comment>
<dbReference type="AlphaFoldDB" id="A0A8C6SQ11"/>
<comment type="similarity">
    <text evidence="2">Belongs to the protein kinase superfamily. AGC Ser/Thr protein kinase family. S6 kinase subfamily.</text>
</comment>